<sequence>MSTQDETQAINTLIDEYGKALNTADSQSIIDLYSDEGLFFPNHYRTINKHHLISKSGTFLKNNHFSIVFEIKDVVANGEFAFVQSTSTTTVRNLEEEKGVTKTSRDLFVLRKEQNLWKIYRYIFNDMHK</sequence>
<feature type="domain" description="DUF4440" evidence="1">
    <location>
        <begin position="12"/>
        <end position="119"/>
    </location>
</feature>
<dbReference type="SUPFAM" id="SSF54427">
    <property type="entry name" value="NTF2-like"/>
    <property type="match status" value="1"/>
</dbReference>
<dbReference type="EMBL" id="FUZU01000001">
    <property type="protein sequence ID" value="SKC53989.1"/>
    <property type="molecule type" value="Genomic_DNA"/>
</dbReference>
<dbReference type="InterPro" id="IPR032710">
    <property type="entry name" value="NTF2-like_dom_sf"/>
</dbReference>
<dbReference type="AlphaFoldDB" id="A0A1T5JRS8"/>
<keyword evidence="2" id="KW-0413">Isomerase</keyword>
<dbReference type="OrthoDB" id="6491893at2"/>
<organism evidence="2 3">
    <name type="scientific">Ohtaekwangia koreensis</name>
    <dbReference type="NCBI Taxonomy" id="688867"/>
    <lineage>
        <taxon>Bacteria</taxon>
        <taxon>Pseudomonadati</taxon>
        <taxon>Bacteroidota</taxon>
        <taxon>Cytophagia</taxon>
        <taxon>Cytophagales</taxon>
        <taxon>Fulvivirgaceae</taxon>
        <taxon>Ohtaekwangia</taxon>
    </lineage>
</organism>
<dbReference type="Gene3D" id="3.10.450.50">
    <property type="match status" value="1"/>
</dbReference>
<name>A0A1T5JRS8_9BACT</name>
<protein>
    <submittedName>
        <fullName evidence="2">Ketosteroid isomerase homolog</fullName>
    </submittedName>
</protein>
<dbReference type="Pfam" id="PF14534">
    <property type="entry name" value="DUF4440"/>
    <property type="match status" value="1"/>
</dbReference>
<proteinExistence type="predicted"/>
<evidence type="ECO:0000313" key="2">
    <source>
        <dbReference type="EMBL" id="SKC53989.1"/>
    </source>
</evidence>
<accession>A0A1T5JRS8</accession>
<keyword evidence="3" id="KW-1185">Reference proteome</keyword>
<gene>
    <name evidence="2" type="ORF">SAMN05660236_1402</name>
</gene>
<reference evidence="2 3" key="1">
    <citation type="submission" date="2017-02" db="EMBL/GenBank/DDBJ databases">
        <authorList>
            <person name="Peterson S.W."/>
        </authorList>
    </citation>
    <scope>NUCLEOTIDE SEQUENCE [LARGE SCALE GENOMIC DNA]</scope>
    <source>
        <strain evidence="2 3">DSM 25262</strain>
    </source>
</reference>
<dbReference type="STRING" id="688867.SAMN05660236_1402"/>
<dbReference type="RefSeq" id="WP_079685942.1">
    <property type="nucleotide sequence ID" value="NZ_FUZU01000001.1"/>
</dbReference>
<dbReference type="InterPro" id="IPR027843">
    <property type="entry name" value="DUF4440"/>
</dbReference>
<dbReference type="Proteomes" id="UP000190961">
    <property type="component" value="Unassembled WGS sequence"/>
</dbReference>
<evidence type="ECO:0000313" key="3">
    <source>
        <dbReference type="Proteomes" id="UP000190961"/>
    </source>
</evidence>
<evidence type="ECO:0000259" key="1">
    <source>
        <dbReference type="Pfam" id="PF14534"/>
    </source>
</evidence>
<dbReference type="GO" id="GO:0016853">
    <property type="term" value="F:isomerase activity"/>
    <property type="evidence" value="ECO:0007669"/>
    <property type="project" value="UniProtKB-KW"/>
</dbReference>